<name>A0ABR5ANQ9_BACBA</name>
<proteinExistence type="predicted"/>
<dbReference type="InterPro" id="IPR054252">
    <property type="entry name" value="Pam3_gp18"/>
</dbReference>
<dbReference type="RefSeq" id="WP_041114646.1">
    <property type="nucleotide sequence ID" value="NZ_JARTHD010000052.1"/>
</dbReference>
<feature type="domain" description="Cyanophage baseplate Pam3 plug gp18" evidence="1">
    <location>
        <begin position="1"/>
        <end position="102"/>
    </location>
</feature>
<sequence length="114" mass="13115">MIYIPIEKELLPEEFEIQLGAEFFIMGINYNESFDFFTVDLYDNDRNPIVLGEKMVIDLPLWEGISDNRLPAPTLIPYDTSGKAERITFESLMVTTFLIIDSEADDYGDSTYNV</sequence>
<evidence type="ECO:0000313" key="2">
    <source>
        <dbReference type="EMBL" id="KIL72518.1"/>
    </source>
</evidence>
<accession>A0ABR5ANQ9</accession>
<organism evidence="2 3">
    <name type="scientific">Bacillus badius</name>
    <dbReference type="NCBI Taxonomy" id="1455"/>
    <lineage>
        <taxon>Bacteria</taxon>
        <taxon>Bacillati</taxon>
        <taxon>Bacillota</taxon>
        <taxon>Bacilli</taxon>
        <taxon>Bacillales</taxon>
        <taxon>Bacillaceae</taxon>
        <taxon>Pseudobacillus</taxon>
    </lineage>
</organism>
<comment type="caution">
    <text evidence="2">The sequence shown here is derived from an EMBL/GenBank/DDBJ whole genome shotgun (WGS) entry which is preliminary data.</text>
</comment>
<reference evidence="2 3" key="1">
    <citation type="submission" date="2015-01" db="EMBL/GenBank/DDBJ databases">
        <title>Genome Assembly of Bacillus badius MTCC 1458.</title>
        <authorList>
            <person name="Verma A."/>
            <person name="Khatri I."/>
            <person name="Mual P."/>
            <person name="Subramanian S."/>
            <person name="Krishnamurthi S."/>
        </authorList>
    </citation>
    <scope>NUCLEOTIDE SEQUENCE [LARGE SCALE GENOMIC DNA]</scope>
    <source>
        <strain evidence="2 3">MTCC 1458</strain>
    </source>
</reference>
<dbReference type="Proteomes" id="UP000031982">
    <property type="component" value="Unassembled WGS sequence"/>
</dbReference>
<evidence type="ECO:0000313" key="3">
    <source>
        <dbReference type="Proteomes" id="UP000031982"/>
    </source>
</evidence>
<evidence type="ECO:0000259" key="1">
    <source>
        <dbReference type="Pfam" id="PF22479"/>
    </source>
</evidence>
<dbReference type="Pfam" id="PF22479">
    <property type="entry name" value="Pam3_gp18"/>
    <property type="match status" value="1"/>
</dbReference>
<protein>
    <recommendedName>
        <fullName evidence="1">Cyanophage baseplate Pam3 plug gp18 domain-containing protein</fullName>
    </recommendedName>
</protein>
<keyword evidence="3" id="KW-1185">Reference proteome</keyword>
<dbReference type="EMBL" id="JXLP01000033">
    <property type="protein sequence ID" value="KIL72518.1"/>
    <property type="molecule type" value="Genomic_DNA"/>
</dbReference>
<gene>
    <name evidence="2" type="ORF">SD77_3491</name>
</gene>